<dbReference type="AlphaFoldDB" id="A0AAX2INZ3"/>
<accession>A0AAX2INZ3</accession>
<dbReference type="Proteomes" id="UP000251937">
    <property type="component" value="Unassembled WGS sequence"/>
</dbReference>
<proteinExistence type="predicted"/>
<protein>
    <submittedName>
        <fullName evidence="2">Uncharacterized protein</fullName>
    </submittedName>
</protein>
<evidence type="ECO:0000313" key="2">
    <source>
        <dbReference type="EMBL" id="SQA91413.1"/>
    </source>
</evidence>
<organism evidence="2 4">
    <name type="scientific">Chryseobacterium balustinum</name>
    <dbReference type="NCBI Taxonomy" id="246"/>
    <lineage>
        <taxon>Bacteria</taxon>
        <taxon>Pseudomonadati</taxon>
        <taxon>Bacteroidota</taxon>
        <taxon>Flavobacteriia</taxon>
        <taxon>Flavobacteriales</taxon>
        <taxon>Weeksellaceae</taxon>
        <taxon>Chryseobacterium group</taxon>
        <taxon>Chryseobacterium</taxon>
    </lineage>
</organism>
<evidence type="ECO:0000313" key="4">
    <source>
        <dbReference type="Proteomes" id="UP000251937"/>
    </source>
</evidence>
<evidence type="ECO:0000313" key="1">
    <source>
        <dbReference type="EMBL" id="SKB71192.1"/>
    </source>
</evidence>
<comment type="caution">
    <text evidence="2">The sequence shown here is derived from an EMBL/GenBank/DDBJ whole genome shotgun (WGS) entry which is preliminary data.</text>
</comment>
<dbReference type="Proteomes" id="UP000190669">
    <property type="component" value="Unassembled WGS sequence"/>
</dbReference>
<reference evidence="1 3" key="1">
    <citation type="submission" date="2017-02" db="EMBL/GenBank/DDBJ databases">
        <authorList>
            <person name="Varghese N."/>
            <person name="Submissions S."/>
        </authorList>
    </citation>
    <scope>NUCLEOTIDE SEQUENCE [LARGE SCALE GENOMIC DNA]</scope>
    <source>
        <strain evidence="1 3">DSM 16775</strain>
    </source>
</reference>
<dbReference type="EMBL" id="UAVR01000015">
    <property type="protein sequence ID" value="SQA91413.1"/>
    <property type="molecule type" value="Genomic_DNA"/>
</dbReference>
<name>A0AAX2INZ3_9FLAO</name>
<gene>
    <name evidence="2" type="ORF">NCTC11212_03046</name>
    <name evidence="1" type="ORF">SAMN05421800_106210</name>
</gene>
<reference evidence="2 4" key="2">
    <citation type="submission" date="2018-06" db="EMBL/GenBank/DDBJ databases">
        <authorList>
            <consortium name="Pathogen Informatics"/>
            <person name="Doyle S."/>
        </authorList>
    </citation>
    <scope>NUCLEOTIDE SEQUENCE [LARGE SCALE GENOMIC DNA]</scope>
    <source>
        <strain evidence="2 4">NCTC11212</strain>
    </source>
</reference>
<sequence>MSLKFCALIEFSNQKWPFYLCGIKKVHSVYVYATDTILPYFFYMHVENDYQRRLERIDTYNKKSDIFVTLQLFPRKTEMLRQLNCLNLTILSETENAIEYVIGFFKVYRSYFCYLILFEKVSDALHFSNW</sequence>
<keyword evidence="3" id="KW-1185">Reference proteome</keyword>
<dbReference type="EMBL" id="FUZE01000006">
    <property type="protein sequence ID" value="SKB71192.1"/>
    <property type="molecule type" value="Genomic_DNA"/>
</dbReference>
<evidence type="ECO:0000313" key="3">
    <source>
        <dbReference type="Proteomes" id="UP000190669"/>
    </source>
</evidence>